<feature type="compositionally biased region" description="Basic and acidic residues" evidence="1">
    <location>
        <begin position="1"/>
        <end position="17"/>
    </location>
</feature>
<protein>
    <submittedName>
        <fullName evidence="2">Uncharacterized protein</fullName>
    </submittedName>
</protein>
<evidence type="ECO:0000313" key="3">
    <source>
        <dbReference type="Proteomes" id="UP000715781"/>
    </source>
</evidence>
<dbReference type="Proteomes" id="UP000715781">
    <property type="component" value="Unassembled WGS sequence"/>
</dbReference>
<accession>A0A951PWC3</accession>
<dbReference type="AlphaFoldDB" id="A0A951PWC3"/>
<evidence type="ECO:0000256" key="1">
    <source>
        <dbReference type="SAM" id="MobiDB-lite"/>
    </source>
</evidence>
<gene>
    <name evidence="2" type="ORF">KME32_07495</name>
</gene>
<proteinExistence type="predicted"/>
<comment type="caution">
    <text evidence="2">The sequence shown here is derived from an EMBL/GenBank/DDBJ whole genome shotgun (WGS) entry which is preliminary data.</text>
</comment>
<reference evidence="2" key="1">
    <citation type="submission" date="2021-05" db="EMBL/GenBank/DDBJ databases">
        <authorList>
            <person name="Pietrasiak N."/>
            <person name="Ward R."/>
            <person name="Stajich J.E."/>
            <person name="Kurbessoian T."/>
        </authorList>
    </citation>
    <scope>NUCLEOTIDE SEQUENCE</scope>
    <source>
        <strain evidence="2">JT2-VF2</strain>
    </source>
</reference>
<dbReference type="EMBL" id="JAHHHN010000003">
    <property type="protein sequence ID" value="MBW4560992.1"/>
    <property type="molecule type" value="Genomic_DNA"/>
</dbReference>
<organism evidence="2 3">
    <name type="scientific">Mojavia pulchra JT2-VF2</name>
    <dbReference type="NCBI Taxonomy" id="287848"/>
    <lineage>
        <taxon>Bacteria</taxon>
        <taxon>Bacillati</taxon>
        <taxon>Cyanobacteriota</taxon>
        <taxon>Cyanophyceae</taxon>
        <taxon>Nostocales</taxon>
        <taxon>Nostocaceae</taxon>
    </lineage>
</organism>
<feature type="region of interest" description="Disordered" evidence="1">
    <location>
        <begin position="1"/>
        <end position="20"/>
    </location>
</feature>
<reference evidence="2" key="2">
    <citation type="journal article" date="2022" name="Microbiol. Resour. Announc.">
        <title>Metagenome Sequencing to Explore Phylogenomics of Terrestrial Cyanobacteria.</title>
        <authorList>
            <person name="Ward R.D."/>
            <person name="Stajich J.E."/>
            <person name="Johansen J.R."/>
            <person name="Huntemann M."/>
            <person name="Clum A."/>
            <person name="Foster B."/>
            <person name="Foster B."/>
            <person name="Roux S."/>
            <person name="Palaniappan K."/>
            <person name="Varghese N."/>
            <person name="Mukherjee S."/>
            <person name="Reddy T.B.K."/>
            <person name="Daum C."/>
            <person name="Copeland A."/>
            <person name="Chen I.A."/>
            <person name="Ivanova N.N."/>
            <person name="Kyrpides N.C."/>
            <person name="Shapiro N."/>
            <person name="Eloe-Fadrosh E.A."/>
            <person name="Pietrasiak N."/>
        </authorList>
    </citation>
    <scope>NUCLEOTIDE SEQUENCE</scope>
    <source>
        <strain evidence="2">JT2-VF2</strain>
    </source>
</reference>
<name>A0A951PWC3_9NOST</name>
<sequence>MEKRQEQHRHMAAKDFEASLDELEDILQENPTEDEAMPELNLSIVNDPQPDVLDQEDKDLASIDIEAFEDALADIEQYLADSNQ</sequence>
<evidence type="ECO:0000313" key="2">
    <source>
        <dbReference type="EMBL" id="MBW4560992.1"/>
    </source>
</evidence>